<dbReference type="Proteomes" id="UP000593892">
    <property type="component" value="Chromosome"/>
</dbReference>
<dbReference type="EMBL" id="CP063849">
    <property type="protein sequence ID" value="QOY89385.1"/>
    <property type="molecule type" value="Genomic_DNA"/>
</dbReference>
<keyword evidence="4" id="KW-1185">Reference proteome</keyword>
<accession>A0A7S7NTC8</accession>
<evidence type="ECO:0000313" key="3">
    <source>
        <dbReference type="EMBL" id="QOY89385.1"/>
    </source>
</evidence>
<evidence type="ECO:0000259" key="2">
    <source>
        <dbReference type="Pfam" id="PF07238"/>
    </source>
</evidence>
<feature type="compositionally biased region" description="Polar residues" evidence="1">
    <location>
        <begin position="16"/>
        <end position="25"/>
    </location>
</feature>
<organism evidence="3 4">
    <name type="scientific">Paludibaculum fermentans</name>
    <dbReference type="NCBI Taxonomy" id="1473598"/>
    <lineage>
        <taxon>Bacteria</taxon>
        <taxon>Pseudomonadati</taxon>
        <taxon>Acidobacteriota</taxon>
        <taxon>Terriglobia</taxon>
        <taxon>Bryobacterales</taxon>
        <taxon>Bryobacteraceae</taxon>
        <taxon>Paludibaculum</taxon>
    </lineage>
</organism>
<dbReference type="Pfam" id="PF07238">
    <property type="entry name" value="PilZ"/>
    <property type="match status" value="1"/>
</dbReference>
<evidence type="ECO:0000256" key="1">
    <source>
        <dbReference type="SAM" id="MobiDB-lite"/>
    </source>
</evidence>
<evidence type="ECO:0000313" key="4">
    <source>
        <dbReference type="Proteomes" id="UP000593892"/>
    </source>
</evidence>
<dbReference type="RefSeq" id="WP_194451047.1">
    <property type="nucleotide sequence ID" value="NZ_CP063849.1"/>
</dbReference>
<protein>
    <submittedName>
        <fullName evidence="3">PilZ domain-containing protein</fullName>
    </submittedName>
</protein>
<dbReference type="InterPro" id="IPR009875">
    <property type="entry name" value="PilZ_domain"/>
</dbReference>
<feature type="region of interest" description="Disordered" evidence="1">
    <location>
        <begin position="1"/>
        <end position="30"/>
    </location>
</feature>
<dbReference type="KEGG" id="pfer:IRI77_05365"/>
<proteinExistence type="predicted"/>
<name>A0A7S7NTC8_PALFE</name>
<sequence>MESQQQTKPVIGGSTGQESETSQSLHRPGNPISFAIRRAALGGKDARTEPRFAVREEKAVLWVLHPRQAHAREGRLLDVSHSGLGIVLPEEIPAGSWIRVEFGDVAVFGEVRYCRQQAGGEFRMGALTDWVIAKADIARWGALRGPESEAQLCDAFRQMKRAAVRYGPPI</sequence>
<gene>
    <name evidence="3" type="ORF">IRI77_05365</name>
</gene>
<feature type="domain" description="PilZ" evidence="2">
    <location>
        <begin position="51"/>
        <end position="124"/>
    </location>
</feature>
<reference evidence="3 4" key="1">
    <citation type="submission" date="2020-10" db="EMBL/GenBank/DDBJ databases">
        <title>Complete genome sequence of Paludibaculum fermentans P105T, a facultatively anaerobic acidobacterium capable of dissimilatory Fe(III) reduction.</title>
        <authorList>
            <person name="Dedysh S.N."/>
            <person name="Beletsky A.V."/>
            <person name="Kulichevskaya I.S."/>
            <person name="Mardanov A.V."/>
            <person name="Ravin N.V."/>
        </authorList>
    </citation>
    <scope>NUCLEOTIDE SEQUENCE [LARGE SCALE GENOMIC DNA]</scope>
    <source>
        <strain evidence="3 4">P105</strain>
    </source>
</reference>
<dbReference type="GO" id="GO:0035438">
    <property type="term" value="F:cyclic-di-GMP binding"/>
    <property type="evidence" value="ECO:0007669"/>
    <property type="project" value="InterPro"/>
</dbReference>
<dbReference type="AlphaFoldDB" id="A0A7S7NTC8"/>